<evidence type="ECO:0000259" key="2">
    <source>
        <dbReference type="Pfam" id="PF01425"/>
    </source>
</evidence>
<dbReference type="PANTHER" id="PTHR11895:SF7">
    <property type="entry name" value="GLUTAMYL-TRNA(GLN) AMIDOTRANSFERASE SUBUNIT A, MITOCHONDRIAL"/>
    <property type="match status" value="1"/>
</dbReference>
<accession>A0A2I8VEK7</accession>
<organism evidence="3 4">
    <name type="scientific">Salinigranum rubrum</name>
    <dbReference type="NCBI Taxonomy" id="755307"/>
    <lineage>
        <taxon>Archaea</taxon>
        <taxon>Methanobacteriati</taxon>
        <taxon>Methanobacteriota</taxon>
        <taxon>Stenosarchaea group</taxon>
        <taxon>Halobacteria</taxon>
        <taxon>Halobacteriales</taxon>
        <taxon>Haloferacaceae</taxon>
        <taxon>Salinigranum</taxon>
    </lineage>
</organism>
<dbReference type="Proteomes" id="UP000236584">
    <property type="component" value="Chromosome"/>
</dbReference>
<dbReference type="Gene3D" id="3.90.1300.10">
    <property type="entry name" value="Amidase signature (AS) domain"/>
    <property type="match status" value="1"/>
</dbReference>
<dbReference type="EMBL" id="CP026309">
    <property type="protein sequence ID" value="AUV80345.1"/>
    <property type="molecule type" value="Genomic_DNA"/>
</dbReference>
<feature type="domain" description="Amidase" evidence="2">
    <location>
        <begin position="159"/>
        <end position="568"/>
    </location>
</feature>
<dbReference type="Pfam" id="PF01425">
    <property type="entry name" value="Amidase"/>
    <property type="match status" value="1"/>
</dbReference>
<name>A0A2I8VEK7_9EURY</name>
<reference evidence="3 4" key="1">
    <citation type="submission" date="2018-01" db="EMBL/GenBank/DDBJ databases">
        <title>Complete genome sequence of Salinigranum rubrum GX10T, an extremely halophilic archaeon isolated from a marine solar saltern.</title>
        <authorList>
            <person name="Han S."/>
        </authorList>
    </citation>
    <scope>NUCLEOTIDE SEQUENCE [LARGE SCALE GENOMIC DNA]</scope>
    <source>
        <strain evidence="3 4">GX10</strain>
    </source>
</reference>
<dbReference type="KEGG" id="srub:C2R22_00625"/>
<protein>
    <submittedName>
        <fullName evidence="3">Asp-tRNA(Asn)/Glu-tRNA(Gln) amidotransferase subunit GatA</fullName>
    </submittedName>
</protein>
<dbReference type="InterPro" id="IPR020556">
    <property type="entry name" value="Amidase_CS"/>
</dbReference>
<evidence type="ECO:0000256" key="1">
    <source>
        <dbReference type="SAM" id="MobiDB-lite"/>
    </source>
</evidence>
<keyword evidence="3" id="KW-0808">Transferase</keyword>
<sequence>MFTRDSREATAKFLGRTPGLPTSASCACVHLRPRTTTLRTLSSGDHPNGYVPLVVCEWYVLYDLPSAVTTEGSLVTPSLPPVSPDRVAEAGESLGFDLTDAEAERFTDSVNAELDGYAALDELASPDAARDVTVRDVTHPGEGDDPHNAYVTRFVLDGADGPLAGLDVAVKDNLAVAGVPMTCGSRVFEGVIPRRNAVVVDRLLDAGARLVGKTNMDELAYGPTSETSGFGPVTNPADADRVAGGSSSGSAAAVAEGSADLALGSDTGGSVRIPASFCGVVGVKPTWGTVPRDGFVDLAPSLDHVGTLARDVETAALGLDVVGGYDPRDPASAIADRTGVGACAEALSSAPSPGDLSFGVPDELLADHVSDAVRERFEAAVSSLEAAGATVEAVSLPTVADAVYVWNAITNVEFAAALRRRSLPLDRPGPYDLARLDATAAQQSTAGVGFGDVVRERALVGAVLLDRYGGRHYTRARNVCATLLAEFEAALDGHDALVAPTMPVVAPELGAQKPHSYGESEGLDVPLAYNTRPADLAGVPAVTVPDGGDGLPVGVQFVAGRCEDRALLRVARAFERVRDA</sequence>
<evidence type="ECO:0000313" key="3">
    <source>
        <dbReference type="EMBL" id="AUV80345.1"/>
    </source>
</evidence>
<dbReference type="GO" id="GO:0016740">
    <property type="term" value="F:transferase activity"/>
    <property type="evidence" value="ECO:0007669"/>
    <property type="project" value="UniProtKB-KW"/>
</dbReference>
<dbReference type="SUPFAM" id="SSF75304">
    <property type="entry name" value="Amidase signature (AS) enzymes"/>
    <property type="match status" value="1"/>
</dbReference>
<dbReference type="PROSITE" id="PS00571">
    <property type="entry name" value="AMIDASES"/>
    <property type="match status" value="1"/>
</dbReference>
<dbReference type="InterPro" id="IPR036928">
    <property type="entry name" value="AS_sf"/>
</dbReference>
<dbReference type="PANTHER" id="PTHR11895">
    <property type="entry name" value="TRANSAMIDASE"/>
    <property type="match status" value="1"/>
</dbReference>
<dbReference type="AlphaFoldDB" id="A0A2I8VEK7"/>
<dbReference type="InterPro" id="IPR000120">
    <property type="entry name" value="Amidase"/>
</dbReference>
<gene>
    <name evidence="3" type="ORF">C2R22_00625</name>
</gene>
<evidence type="ECO:0000313" key="4">
    <source>
        <dbReference type="Proteomes" id="UP000236584"/>
    </source>
</evidence>
<dbReference type="OrthoDB" id="7931at2157"/>
<dbReference type="PROSITE" id="PS51257">
    <property type="entry name" value="PROKAR_LIPOPROTEIN"/>
    <property type="match status" value="1"/>
</dbReference>
<proteinExistence type="predicted"/>
<feature type="region of interest" description="Disordered" evidence="1">
    <location>
        <begin position="221"/>
        <end position="249"/>
    </location>
</feature>
<dbReference type="InterPro" id="IPR023631">
    <property type="entry name" value="Amidase_dom"/>
</dbReference>
<keyword evidence="4" id="KW-1185">Reference proteome</keyword>